<protein>
    <submittedName>
        <fullName evidence="1">Uncharacterized protein</fullName>
    </submittedName>
</protein>
<dbReference type="Gramene" id="KVH95648">
    <property type="protein sequence ID" value="KVH95648"/>
    <property type="gene ID" value="Ccrd_002262"/>
</dbReference>
<gene>
    <name evidence="1" type="ORF">Ccrd_002262</name>
</gene>
<dbReference type="EMBL" id="LEKV01004380">
    <property type="protein sequence ID" value="KVH95648.1"/>
    <property type="molecule type" value="Genomic_DNA"/>
</dbReference>
<sequence length="44" mass="4748">MTTFFGMSLGAFVFWQSMILAGLLGSEVQLCGMTFLGVFGPKLL</sequence>
<dbReference type="Proteomes" id="UP000243975">
    <property type="component" value="Unassembled WGS sequence"/>
</dbReference>
<evidence type="ECO:0000313" key="2">
    <source>
        <dbReference type="Proteomes" id="UP000243975"/>
    </source>
</evidence>
<name>A0A103XRP1_CYNCS</name>
<keyword evidence="2" id="KW-1185">Reference proteome</keyword>
<organism evidence="1 2">
    <name type="scientific">Cynara cardunculus var. scolymus</name>
    <name type="common">Globe artichoke</name>
    <name type="synonym">Cynara scolymus</name>
    <dbReference type="NCBI Taxonomy" id="59895"/>
    <lineage>
        <taxon>Eukaryota</taxon>
        <taxon>Viridiplantae</taxon>
        <taxon>Streptophyta</taxon>
        <taxon>Embryophyta</taxon>
        <taxon>Tracheophyta</taxon>
        <taxon>Spermatophyta</taxon>
        <taxon>Magnoliopsida</taxon>
        <taxon>eudicotyledons</taxon>
        <taxon>Gunneridae</taxon>
        <taxon>Pentapetalae</taxon>
        <taxon>asterids</taxon>
        <taxon>campanulids</taxon>
        <taxon>Asterales</taxon>
        <taxon>Asteraceae</taxon>
        <taxon>Carduoideae</taxon>
        <taxon>Cardueae</taxon>
        <taxon>Carduinae</taxon>
        <taxon>Cynara</taxon>
    </lineage>
</organism>
<dbReference type="AlphaFoldDB" id="A0A103XRP1"/>
<reference evidence="1 2" key="1">
    <citation type="journal article" date="2016" name="Sci. Rep.">
        <title>The genome sequence of the outbreeding globe artichoke constructed de novo incorporating a phase-aware low-pass sequencing strategy of F1 progeny.</title>
        <authorList>
            <person name="Scaglione D."/>
            <person name="Reyes-Chin-Wo S."/>
            <person name="Acquadro A."/>
            <person name="Froenicke L."/>
            <person name="Portis E."/>
            <person name="Beitel C."/>
            <person name="Tirone M."/>
            <person name="Mauro R."/>
            <person name="Lo Monaco A."/>
            <person name="Mauromicale G."/>
            <person name="Faccioli P."/>
            <person name="Cattivelli L."/>
            <person name="Rieseberg L."/>
            <person name="Michelmore R."/>
            <person name="Lanteri S."/>
        </authorList>
    </citation>
    <scope>NUCLEOTIDE SEQUENCE [LARGE SCALE GENOMIC DNA]</scope>
    <source>
        <strain evidence="1">2C</strain>
    </source>
</reference>
<proteinExistence type="predicted"/>
<evidence type="ECO:0000313" key="1">
    <source>
        <dbReference type="EMBL" id="KVH95648.1"/>
    </source>
</evidence>
<accession>A0A103XRP1</accession>
<comment type="caution">
    <text evidence="1">The sequence shown here is derived from an EMBL/GenBank/DDBJ whole genome shotgun (WGS) entry which is preliminary data.</text>
</comment>